<evidence type="ECO:0000256" key="2">
    <source>
        <dbReference type="ARBA" id="ARBA00022771"/>
    </source>
</evidence>
<keyword evidence="2 4" id="KW-0863">Zinc-finger</keyword>
<sequence>MENNDEEHMQMDESVASMEGLEDLSVGVSSDEAPCDTTNDDAISVEAREGTDFFLNIDSMEDILSMNLKGLSPHETRKFQFSSLEMAYEFYNQYARMNGFAVRKSKILRSKKGEILQRTFVCHRQGFREDRGLTTENRKREPKPETRSGCEAKFRVHVDILSHRWQITVFTDQHNHDLLDEKYCRMLPAHRRMKESDTVQMNDMLKGGIGPSQFYASMANQAGGYEKIGFRRKDVYNQIGKQRRLKHCDGKNALRYLRGLASDDPMMFYRHTVDGEGRLEHLFWCDGISQMDYQVYGDVLAFDATYGRNKYHCPLVVFSGVNNHNNNVIFAGAIVSNEKEETYVWVLEQFLEAMLGKSPVSVITDGDLAMKNAIKRVFPNAYHRLCAWHLIRNATSNIGVPEFVGQFRKCMLRDYDLGEFRRKWTEMVDTFRLHENKWVAELYAKRKMWATAHIRGNFFAGFRTTSRCEGLHSEFGKFLHSRYNLSDFLLHFHRCLNYMRYKEVEADFASNYGYPVLQTRFQSMEHCAGKLFTREIFFIFRDFLARSAEMVVTASYQTFTCTIYTVCKYQASKREWNVSFYPDDDVFKCSCKRMESFGLPCEHIIALLIFLDVAELPNTLVATRWTKNAKEAICSTNKNLPKYWDSHKSSRYSALMFRYMRLSKLVSESGDDFNSHMEQAAADIHKMETKRGLHDDGGATNSGQTDHEILRDPAPVRSKGCAGVSSSSTRKKRKPTQCTACKEYGHNKTTCEIRRHRANKTNSADADRHNNEFSDDSLHNDLD</sequence>
<evidence type="ECO:0000313" key="8">
    <source>
        <dbReference type="Proteomes" id="UP000242715"/>
    </source>
</evidence>
<dbReference type="PANTHER" id="PTHR47718">
    <property type="entry name" value="OS01G0519700 PROTEIN"/>
    <property type="match status" value="1"/>
</dbReference>
<dbReference type="InterPro" id="IPR018289">
    <property type="entry name" value="MULE_transposase_dom"/>
</dbReference>
<feature type="domain" description="SWIM-type" evidence="6">
    <location>
        <begin position="576"/>
        <end position="612"/>
    </location>
</feature>
<evidence type="ECO:0000256" key="3">
    <source>
        <dbReference type="ARBA" id="ARBA00022833"/>
    </source>
</evidence>
<dbReference type="Pfam" id="PF04434">
    <property type="entry name" value="SWIM"/>
    <property type="match status" value="1"/>
</dbReference>
<dbReference type="AlphaFoldDB" id="A0A2Z6LT40"/>
<evidence type="ECO:0000259" key="6">
    <source>
        <dbReference type="PROSITE" id="PS50966"/>
    </source>
</evidence>
<dbReference type="InterPro" id="IPR004330">
    <property type="entry name" value="FAR1_DNA_bnd_dom"/>
</dbReference>
<dbReference type="Pfam" id="PF10551">
    <property type="entry name" value="MULE"/>
    <property type="match status" value="1"/>
</dbReference>
<dbReference type="EMBL" id="DF973249">
    <property type="protein sequence ID" value="GAU22574.1"/>
    <property type="molecule type" value="Genomic_DNA"/>
</dbReference>
<keyword evidence="8" id="KW-1185">Reference proteome</keyword>
<dbReference type="Proteomes" id="UP000242715">
    <property type="component" value="Unassembled WGS sequence"/>
</dbReference>
<feature type="compositionally biased region" description="Basic and acidic residues" evidence="5">
    <location>
        <begin position="765"/>
        <end position="783"/>
    </location>
</feature>
<dbReference type="InterPro" id="IPR006564">
    <property type="entry name" value="Znf_PMZ"/>
</dbReference>
<dbReference type="PROSITE" id="PS50966">
    <property type="entry name" value="ZF_SWIM"/>
    <property type="match status" value="1"/>
</dbReference>
<reference evidence="8" key="1">
    <citation type="journal article" date="2017" name="Front. Plant Sci.">
        <title>Climate Clever Clovers: New Paradigm to Reduce the Environmental Footprint of Ruminants by Breeding Low Methanogenic Forages Utilizing Haplotype Variation.</title>
        <authorList>
            <person name="Kaur P."/>
            <person name="Appels R."/>
            <person name="Bayer P.E."/>
            <person name="Keeble-Gagnere G."/>
            <person name="Wang J."/>
            <person name="Hirakawa H."/>
            <person name="Shirasawa K."/>
            <person name="Vercoe P."/>
            <person name="Stefanova K."/>
            <person name="Durmic Z."/>
            <person name="Nichols P."/>
            <person name="Revell C."/>
            <person name="Isobe S.N."/>
            <person name="Edwards D."/>
            <person name="Erskine W."/>
        </authorList>
    </citation>
    <scope>NUCLEOTIDE SEQUENCE [LARGE SCALE GENOMIC DNA]</scope>
    <source>
        <strain evidence="8">cv. Daliak</strain>
    </source>
</reference>
<dbReference type="Pfam" id="PF03101">
    <property type="entry name" value="FAR1"/>
    <property type="match status" value="1"/>
</dbReference>
<dbReference type="InterPro" id="IPR007527">
    <property type="entry name" value="Znf_SWIM"/>
</dbReference>
<gene>
    <name evidence="7" type="ORF">TSUD_93420</name>
</gene>
<organism evidence="7 8">
    <name type="scientific">Trifolium subterraneum</name>
    <name type="common">Subterranean clover</name>
    <dbReference type="NCBI Taxonomy" id="3900"/>
    <lineage>
        <taxon>Eukaryota</taxon>
        <taxon>Viridiplantae</taxon>
        <taxon>Streptophyta</taxon>
        <taxon>Embryophyta</taxon>
        <taxon>Tracheophyta</taxon>
        <taxon>Spermatophyta</taxon>
        <taxon>Magnoliopsida</taxon>
        <taxon>eudicotyledons</taxon>
        <taxon>Gunneridae</taxon>
        <taxon>Pentapetalae</taxon>
        <taxon>rosids</taxon>
        <taxon>fabids</taxon>
        <taxon>Fabales</taxon>
        <taxon>Fabaceae</taxon>
        <taxon>Papilionoideae</taxon>
        <taxon>50 kb inversion clade</taxon>
        <taxon>NPAAA clade</taxon>
        <taxon>Hologalegina</taxon>
        <taxon>IRL clade</taxon>
        <taxon>Trifolieae</taxon>
        <taxon>Trifolium</taxon>
    </lineage>
</organism>
<feature type="compositionally biased region" description="Basic and acidic residues" evidence="5">
    <location>
        <begin position="743"/>
        <end position="753"/>
    </location>
</feature>
<protein>
    <recommendedName>
        <fullName evidence="6">SWIM-type domain-containing protein</fullName>
    </recommendedName>
</protein>
<keyword evidence="1" id="KW-0479">Metal-binding</keyword>
<dbReference type="SMART" id="SM00575">
    <property type="entry name" value="ZnF_PMZ"/>
    <property type="match status" value="1"/>
</dbReference>
<evidence type="ECO:0000313" key="7">
    <source>
        <dbReference type="EMBL" id="GAU22574.1"/>
    </source>
</evidence>
<dbReference type="GO" id="GO:0008270">
    <property type="term" value="F:zinc ion binding"/>
    <property type="evidence" value="ECO:0007669"/>
    <property type="project" value="UniProtKB-KW"/>
</dbReference>
<dbReference type="PANTHER" id="PTHR47718:SF15">
    <property type="entry name" value="PROTEIN FAR1-RELATED SEQUENCE 5-LIKE"/>
    <property type="match status" value="1"/>
</dbReference>
<proteinExistence type="predicted"/>
<name>A0A2Z6LT40_TRISU</name>
<accession>A0A2Z6LT40</accession>
<dbReference type="OrthoDB" id="1399668at2759"/>
<evidence type="ECO:0000256" key="4">
    <source>
        <dbReference type="PROSITE-ProRule" id="PRU00325"/>
    </source>
</evidence>
<evidence type="ECO:0000256" key="5">
    <source>
        <dbReference type="SAM" id="MobiDB-lite"/>
    </source>
</evidence>
<evidence type="ECO:0000256" key="1">
    <source>
        <dbReference type="ARBA" id="ARBA00022723"/>
    </source>
</evidence>
<keyword evidence="3" id="KW-0862">Zinc</keyword>
<feature type="region of interest" description="Disordered" evidence="5">
    <location>
        <begin position="690"/>
        <end position="783"/>
    </location>
</feature>